<accession>A0ABR2TC41</accession>
<proteinExistence type="predicted"/>
<feature type="compositionally biased region" description="Polar residues" evidence="1">
    <location>
        <begin position="91"/>
        <end position="107"/>
    </location>
</feature>
<comment type="caution">
    <text evidence="2">The sequence shown here is derived from an EMBL/GenBank/DDBJ whole genome shotgun (WGS) entry which is preliminary data.</text>
</comment>
<organism evidence="2 3">
    <name type="scientific">Hibiscus sabdariffa</name>
    <name type="common">roselle</name>
    <dbReference type="NCBI Taxonomy" id="183260"/>
    <lineage>
        <taxon>Eukaryota</taxon>
        <taxon>Viridiplantae</taxon>
        <taxon>Streptophyta</taxon>
        <taxon>Embryophyta</taxon>
        <taxon>Tracheophyta</taxon>
        <taxon>Spermatophyta</taxon>
        <taxon>Magnoliopsida</taxon>
        <taxon>eudicotyledons</taxon>
        <taxon>Gunneridae</taxon>
        <taxon>Pentapetalae</taxon>
        <taxon>rosids</taxon>
        <taxon>malvids</taxon>
        <taxon>Malvales</taxon>
        <taxon>Malvaceae</taxon>
        <taxon>Malvoideae</taxon>
        <taxon>Hibiscus</taxon>
    </lineage>
</organism>
<gene>
    <name evidence="2" type="ORF">V6N11_077075</name>
</gene>
<protein>
    <submittedName>
        <fullName evidence="2">Uncharacterized protein</fullName>
    </submittedName>
</protein>
<evidence type="ECO:0000256" key="1">
    <source>
        <dbReference type="SAM" id="MobiDB-lite"/>
    </source>
</evidence>
<sequence length="118" mass="13382">MESLVTHTTRKNYKICEIYYHGYCTQKIAALGCYLTKRSSTPPASYTSRLDLHSLQISTPSLQRRRLLQDQRHNPGFDALGGSMRCGRRPNISNPYHSSSLAATRSPENPIPSIFLRK</sequence>
<evidence type="ECO:0000313" key="3">
    <source>
        <dbReference type="Proteomes" id="UP001396334"/>
    </source>
</evidence>
<feature type="region of interest" description="Disordered" evidence="1">
    <location>
        <begin position="78"/>
        <end position="118"/>
    </location>
</feature>
<name>A0ABR2TC41_9ROSI</name>
<dbReference type="Proteomes" id="UP001396334">
    <property type="component" value="Unassembled WGS sequence"/>
</dbReference>
<evidence type="ECO:0000313" key="2">
    <source>
        <dbReference type="EMBL" id="KAK9035024.1"/>
    </source>
</evidence>
<keyword evidence="3" id="KW-1185">Reference proteome</keyword>
<dbReference type="EMBL" id="JBBPBN010000006">
    <property type="protein sequence ID" value="KAK9035024.1"/>
    <property type="molecule type" value="Genomic_DNA"/>
</dbReference>
<reference evidence="2 3" key="1">
    <citation type="journal article" date="2024" name="G3 (Bethesda)">
        <title>Genome assembly of Hibiscus sabdariffa L. provides insights into metabolisms of medicinal natural products.</title>
        <authorList>
            <person name="Kim T."/>
        </authorList>
    </citation>
    <scope>NUCLEOTIDE SEQUENCE [LARGE SCALE GENOMIC DNA]</scope>
    <source>
        <strain evidence="2">TK-2024</strain>
        <tissue evidence="2">Old leaves</tissue>
    </source>
</reference>